<sequence length="449" mass="46903">MITDSPRPATRRAAAPLGAAAVATAPGVFLGVTGVHLTPPLAALLFGVAVIGAAFVLSWVAEAVQVDISPGLAITVLALIAVLPEYAVDFVFASEGGRAFAEYGPACVPPGSSDHSSCGLALANMTGANRILVGVGWALVVLLAAWRIRRGSNNKPDDDSGDGERGGHKKHAGVTLERTDAVPLAFLAVATLYSLTLPLRHSITLIDAAVLVAIFVLYAVRVAKAPPGDPDLEGVAKVLGEQPRLRRRLTCVGLFAFAAAVILLVAENFAHALVETGTQVGISQFFLVQWLAPLASEAPELLVACLYAWRLKTTDALATLVSSKVNQWTLLVGTLPVVFAIASASTSGLPIDAAQREELLLTAAQSLFAVSLLLSLTITVRGGLLLLGLFVAQFVLAAVLPESVKGIELVALSCVYLVGAAVVTFRSRRDVVALAKDGFRTPYRELADR</sequence>
<feature type="compositionally biased region" description="Basic and acidic residues" evidence="5">
    <location>
        <begin position="155"/>
        <end position="166"/>
    </location>
</feature>
<evidence type="ECO:0000313" key="9">
    <source>
        <dbReference type="Proteomes" id="UP000282454"/>
    </source>
</evidence>
<proteinExistence type="predicted"/>
<feature type="transmembrane region" description="Helical" evidence="6">
    <location>
        <begin position="41"/>
        <end position="60"/>
    </location>
</feature>
<evidence type="ECO:0000313" key="8">
    <source>
        <dbReference type="EMBL" id="RLK54290.1"/>
    </source>
</evidence>
<comment type="subcellular location">
    <subcellularLocation>
        <location evidence="1">Membrane</location>
        <topology evidence="1">Multi-pass membrane protein</topology>
    </subcellularLocation>
</comment>
<dbReference type="GO" id="GO:0016020">
    <property type="term" value="C:membrane"/>
    <property type="evidence" value="ECO:0007669"/>
    <property type="project" value="UniProtKB-SubCell"/>
</dbReference>
<dbReference type="AlphaFoldDB" id="A0A421AWU0"/>
<keyword evidence="3 6" id="KW-1133">Transmembrane helix</keyword>
<name>A0A421AWU0_9PSEU</name>
<organism evidence="8 9">
    <name type="scientific">Actinokineospora cianjurensis</name>
    <dbReference type="NCBI Taxonomy" id="585224"/>
    <lineage>
        <taxon>Bacteria</taxon>
        <taxon>Bacillati</taxon>
        <taxon>Actinomycetota</taxon>
        <taxon>Actinomycetes</taxon>
        <taxon>Pseudonocardiales</taxon>
        <taxon>Pseudonocardiaceae</taxon>
        <taxon>Actinokineospora</taxon>
    </lineage>
</organism>
<dbReference type="Gene3D" id="1.20.1420.30">
    <property type="entry name" value="NCX, central ion-binding region"/>
    <property type="match status" value="2"/>
</dbReference>
<dbReference type="InterPro" id="IPR044880">
    <property type="entry name" value="NCX_ion-bd_dom_sf"/>
</dbReference>
<dbReference type="EMBL" id="RCDD01000007">
    <property type="protein sequence ID" value="RLK54290.1"/>
    <property type="molecule type" value="Genomic_DNA"/>
</dbReference>
<evidence type="ECO:0000256" key="2">
    <source>
        <dbReference type="ARBA" id="ARBA00022692"/>
    </source>
</evidence>
<dbReference type="Pfam" id="PF01699">
    <property type="entry name" value="Na_Ca_ex"/>
    <property type="match status" value="2"/>
</dbReference>
<feature type="transmembrane region" description="Helical" evidence="6">
    <location>
        <begin position="249"/>
        <end position="266"/>
    </location>
</feature>
<keyword evidence="4 6" id="KW-0472">Membrane</keyword>
<feature type="transmembrane region" description="Helical" evidence="6">
    <location>
        <begin position="127"/>
        <end position="146"/>
    </location>
</feature>
<reference evidence="8 9" key="1">
    <citation type="submission" date="2018-10" db="EMBL/GenBank/DDBJ databases">
        <title>Genomic Encyclopedia of Archaeal and Bacterial Type Strains, Phase II (KMG-II): from individual species to whole genera.</title>
        <authorList>
            <person name="Goeker M."/>
        </authorList>
    </citation>
    <scope>NUCLEOTIDE SEQUENCE [LARGE SCALE GENOMIC DNA]</scope>
    <source>
        <strain evidence="8 9">DSM 45657</strain>
    </source>
</reference>
<feature type="transmembrane region" description="Helical" evidence="6">
    <location>
        <begin position="406"/>
        <end position="425"/>
    </location>
</feature>
<keyword evidence="9" id="KW-1185">Reference proteome</keyword>
<evidence type="ECO:0000256" key="5">
    <source>
        <dbReference type="SAM" id="MobiDB-lite"/>
    </source>
</evidence>
<evidence type="ECO:0000256" key="3">
    <source>
        <dbReference type="ARBA" id="ARBA00022989"/>
    </source>
</evidence>
<dbReference type="RefSeq" id="WP_246010159.1">
    <property type="nucleotide sequence ID" value="NZ_RCDD01000007.1"/>
</dbReference>
<evidence type="ECO:0000259" key="7">
    <source>
        <dbReference type="Pfam" id="PF01699"/>
    </source>
</evidence>
<protein>
    <submittedName>
        <fullName evidence="8">Cation:H+ antiporter</fullName>
    </submittedName>
</protein>
<feature type="domain" description="Sodium/calcium exchanger membrane region" evidence="7">
    <location>
        <begin position="42"/>
        <end position="221"/>
    </location>
</feature>
<evidence type="ECO:0000256" key="6">
    <source>
        <dbReference type="SAM" id="Phobius"/>
    </source>
</evidence>
<dbReference type="GO" id="GO:0055085">
    <property type="term" value="P:transmembrane transport"/>
    <property type="evidence" value="ECO:0007669"/>
    <property type="project" value="InterPro"/>
</dbReference>
<feature type="domain" description="Sodium/calcium exchanger membrane region" evidence="7">
    <location>
        <begin position="252"/>
        <end position="396"/>
    </location>
</feature>
<feature type="transmembrane region" description="Helical" evidence="6">
    <location>
        <begin position="179"/>
        <end position="196"/>
    </location>
</feature>
<evidence type="ECO:0000256" key="4">
    <source>
        <dbReference type="ARBA" id="ARBA00023136"/>
    </source>
</evidence>
<feature type="transmembrane region" description="Helical" evidence="6">
    <location>
        <begin position="328"/>
        <end position="347"/>
    </location>
</feature>
<comment type="caution">
    <text evidence="8">The sequence shown here is derived from an EMBL/GenBank/DDBJ whole genome shotgun (WGS) entry which is preliminary data.</text>
</comment>
<feature type="region of interest" description="Disordered" evidence="5">
    <location>
        <begin position="153"/>
        <end position="172"/>
    </location>
</feature>
<feature type="transmembrane region" description="Helical" evidence="6">
    <location>
        <begin position="202"/>
        <end position="220"/>
    </location>
</feature>
<accession>A0A421AWU0</accession>
<dbReference type="Proteomes" id="UP000282454">
    <property type="component" value="Unassembled WGS sequence"/>
</dbReference>
<evidence type="ECO:0000256" key="1">
    <source>
        <dbReference type="ARBA" id="ARBA00004141"/>
    </source>
</evidence>
<feature type="transmembrane region" description="Helical" evidence="6">
    <location>
        <begin position="72"/>
        <end position="93"/>
    </location>
</feature>
<gene>
    <name evidence="8" type="ORF">CLV68_5840</name>
</gene>
<keyword evidence="2 6" id="KW-0812">Transmembrane</keyword>
<dbReference type="InterPro" id="IPR004837">
    <property type="entry name" value="NaCa_Exmemb"/>
</dbReference>